<feature type="region of interest" description="Disordered" evidence="1">
    <location>
        <begin position="494"/>
        <end position="514"/>
    </location>
</feature>
<dbReference type="Proteomes" id="UP000237441">
    <property type="component" value="Unassembled WGS sequence"/>
</dbReference>
<evidence type="ECO:0008006" key="4">
    <source>
        <dbReference type="Google" id="ProtNLM"/>
    </source>
</evidence>
<feature type="region of interest" description="Disordered" evidence="1">
    <location>
        <begin position="117"/>
        <end position="144"/>
    </location>
</feature>
<feature type="region of interest" description="Disordered" evidence="1">
    <location>
        <begin position="166"/>
        <end position="186"/>
    </location>
</feature>
<name>A0A2S7YLA9_BEABA</name>
<organism evidence="2 3">
    <name type="scientific">Beauveria bassiana</name>
    <name type="common">White muscardine disease fungus</name>
    <name type="synonym">Tritirachium shiotae</name>
    <dbReference type="NCBI Taxonomy" id="176275"/>
    <lineage>
        <taxon>Eukaryota</taxon>
        <taxon>Fungi</taxon>
        <taxon>Dikarya</taxon>
        <taxon>Ascomycota</taxon>
        <taxon>Pezizomycotina</taxon>
        <taxon>Sordariomycetes</taxon>
        <taxon>Hypocreomycetidae</taxon>
        <taxon>Hypocreales</taxon>
        <taxon>Cordycipitaceae</taxon>
        <taxon>Beauveria</taxon>
    </lineage>
</organism>
<dbReference type="EMBL" id="JRHA01000006">
    <property type="protein sequence ID" value="PQK16793.1"/>
    <property type="molecule type" value="Genomic_DNA"/>
</dbReference>
<dbReference type="AlphaFoldDB" id="A0A2S7YLA9"/>
<feature type="compositionally biased region" description="Basic and acidic residues" evidence="1">
    <location>
        <begin position="166"/>
        <end position="176"/>
    </location>
</feature>
<dbReference type="OrthoDB" id="4863717at2759"/>
<evidence type="ECO:0000256" key="1">
    <source>
        <dbReference type="SAM" id="MobiDB-lite"/>
    </source>
</evidence>
<sequence length="531" mass="59049">MNKRQEGASLLRFYREISIVMPAQLTQDPGKGKPIPASPTGEDLVTELIYLMRPFCEEENGKSLKAMIQGHETLKAELGELRTAYKTNLRTLAQQQIEWETERSSLKEGVEAERARLKQSLSDQKDAGANLNAEKEKAESLRRQIQDNEQKIKALIEAKKHAEGTATKLRGEKETLQARVEGMGNKNKALKDELKESKQQHDANLETLSNVQESLTTARSFLAPLRALDEAGRATIRDGFADLFHKTMDLCQSALYQDVSDENMAGGSFQSHALPLPASNSEAAKQMRVVAGIAACGKALERHLFRESFLTESHELDRKLHLLATTDRLHHAYVRAALAKVLPAAQTQGQNRGAEVAINEVVTAIGRWARDERALRSGLENICDEALKCWALAQQVEDRIWPEFKYELPEDWQPLPLLCRPAAPTVNTSNRKKMPNTGNSQNGAPNHEPRQLLSSEVKVVWPRIFAAEPQVPGSSDATALDLLHCGYVLTQAQSQDAEEESRVGQPDGLRGPAQCHRTIDETRGLFYLAAF</sequence>
<proteinExistence type="predicted"/>
<gene>
    <name evidence="2" type="ORF">BB8028_0006g11120</name>
</gene>
<accession>A0A2S7YLA9</accession>
<comment type="caution">
    <text evidence="2">The sequence shown here is derived from an EMBL/GenBank/DDBJ whole genome shotgun (WGS) entry which is preliminary data.</text>
</comment>
<feature type="compositionally biased region" description="Basic and acidic residues" evidence="1">
    <location>
        <begin position="133"/>
        <end position="144"/>
    </location>
</feature>
<reference evidence="2 3" key="1">
    <citation type="submission" date="2016-07" db="EMBL/GenBank/DDBJ databases">
        <title>Comparative genomics of the entomopathogenic fungus Beauveria bassiana.</title>
        <authorList>
            <person name="Valero Jimenez C.A."/>
            <person name="Zwaan B.J."/>
            <person name="Van Kan J.A."/>
            <person name="Takken W."/>
            <person name="Debets A.J."/>
            <person name="Schoustra S.E."/>
            <person name="Koenraadt C.J."/>
        </authorList>
    </citation>
    <scope>NUCLEOTIDE SEQUENCE [LARGE SCALE GENOMIC DNA]</scope>
    <source>
        <strain evidence="2 3">ARSEF 8028</strain>
    </source>
</reference>
<protein>
    <recommendedName>
        <fullName evidence="4">MEI5 protein</fullName>
    </recommendedName>
</protein>
<feature type="region of interest" description="Disordered" evidence="1">
    <location>
        <begin position="423"/>
        <end position="448"/>
    </location>
</feature>
<evidence type="ECO:0000313" key="2">
    <source>
        <dbReference type="EMBL" id="PQK16793.1"/>
    </source>
</evidence>
<evidence type="ECO:0000313" key="3">
    <source>
        <dbReference type="Proteomes" id="UP000237441"/>
    </source>
</evidence>